<dbReference type="InterPro" id="IPR016024">
    <property type="entry name" value="ARM-type_fold"/>
</dbReference>
<dbReference type="InterPro" id="IPR011989">
    <property type="entry name" value="ARM-like"/>
</dbReference>
<dbReference type="InterPro" id="IPR021133">
    <property type="entry name" value="HEAT_type_2"/>
</dbReference>
<organism evidence="2 3">
    <name type="scientific">Micromonospora globispora</name>
    <dbReference type="NCBI Taxonomy" id="1450148"/>
    <lineage>
        <taxon>Bacteria</taxon>
        <taxon>Bacillati</taxon>
        <taxon>Actinomycetota</taxon>
        <taxon>Actinomycetes</taxon>
        <taxon>Micromonosporales</taxon>
        <taxon>Micromonosporaceae</taxon>
        <taxon>Micromonospora</taxon>
    </lineage>
</organism>
<proteinExistence type="predicted"/>
<comment type="caution">
    <text evidence="2">The sequence shown here is derived from an EMBL/GenBank/DDBJ whole genome shotgun (WGS) entry which is preliminary data.</text>
</comment>
<dbReference type="Proteomes" id="UP000245683">
    <property type="component" value="Unassembled WGS sequence"/>
</dbReference>
<dbReference type="PANTHER" id="PTHR12697">
    <property type="entry name" value="PBS LYASE HEAT-LIKE PROTEIN"/>
    <property type="match status" value="1"/>
</dbReference>
<dbReference type="PROSITE" id="PS50077">
    <property type="entry name" value="HEAT_REPEAT"/>
    <property type="match status" value="1"/>
</dbReference>
<dbReference type="EMBL" id="QGSV01000057">
    <property type="protein sequence ID" value="PWU52864.1"/>
    <property type="molecule type" value="Genomic_DNA"/>
</dbReference>
<protein>
    <recommendedName>
        <fullName evidence="4">HEAT repeat domain-containing protein</fullName>
    </recommendedName>
</protein>
<sequence length="206" mass="22738">MTIAGSPSPSLFRVRPVRVLYMRVSTGESGDRAVVDFDLTSADVVRMLERETLDRRPVVDRLRRQASVRVLAQALRVAERPLTRHLLCDLIGFRAARSALPELLEALEDDDRGVRGSAADAITKALAYGGVQPVPDRLIRRILPTLLRHWEREPQMRGDLAYALGGLGDPSVIPLLQAALDDPHEHVRRAAEWSLGRLGEGSSKGV</sequence>
<accession>A0A317KGW6</accession>
<evidence type="ECO:0000313" key="2">
    <source>
        <dbReference type="EMBL" id="PWU52864.1"/>
    </source>
</evidence>
<gene>
    <name evidence="2" type="ORF">DLJ46_02260</name>
</gene>
<keyword evidence="3" id="KW-1185">Reference proteome</keyword>
<dbReference type="SUPFAM" id="SSF48371">
    <property type="entry name" value="ARM repeat"/>
    <property type="match status" value="1"/>
</dbReference>
<comment type="function">
    <text evidence="1">Catalyzes the hydroxylation of the N(6)-(4-aminobutyl)-L-lysine intermediate produced by deoxyhypusine synthase/DHPS on a critical lysine of the eukaryotic translation initiation factor 5A/eIF-5A. This is the second step of the post-translational modification of that lysine into an unusual amino acid residue named hypusine. Hypusination is unique to mature eIF-5A factor and is essential for its function.</text>
</comment>
<dbReference type="Pfam" id="PF13646">
    <property type="entry name" value="HEAT_2"/>
    <property type="match status" value="2"/>
</dbReference>
<evidence type="ECO:0008006" key="4">
    <source>
        <dbReference type="Google" id="ProtNLM"/>
    </source>
</evidence>
<dbReference type="AlphaFoldDB" id="A0A317KGW6"/>
<dbReference type="SMART" id="SM00567">
    <property type="entry name" value="EZ_HEAT"/>
    <property type="match status" value="2"/>
</dbReference>
<dbReference type="GO" id="GO:0016491">
    <property type="term" value="F:oxidoreductase activity"/>
    <property type="evidence" value="ECO:0007669"/>
    <property type="project" value="TreeGrafter"/>
</dbReference>
<evidence type="ECO:0000313" key="3">
    <source>
        <dbReference type="Proteomes" id="UP000245683"/>
    </source>
</evidence>
<name>A0A317KGW6_9ACTN</name>
<evidence type="ECO:0000256" key="1">
    <source>
        <dbReference type="ARBA" id="ARBA00045876"/>
    </source>
</evidence>
<reference evidence="3" key="1">
    <citation type="submission" date="2018-05" db="EMBL/GenBank/DDBJ databases">
        <title>Micromonospora globispora sp. nov. and Micromonospora rugosa sp. nov., isolated from marine sediment.</title>
        <authorList>
            <person name="Carro L."/>
            <person name="Aysel V."/>
            <person name="Cetin D."/>
            <person name="Igual J.M."/>
            <person name="Klenk H.-P."/>
            <person name="Trujillo M.E."/>
            <person name="Sahin N."/>
        </authorList>
    </citation>
    <scope>NUCLEOTIDE SEQUENCE [LARGE SCALE GENOMIC DNA]</scope>
    <source>
        <strain evidence="3">S2904</strain>
    </source>
</reference>
<dbReference type="InterPro" id="IPR004155">
    <property type="entry name" value="PBS_lyase_HEAT"/>
</dbReference>
<dbReference type="PANTHER" id="PTHR12697:SF5">
    <property type="entry name" value="DEOXYHYPUSINE HYDROXYLASE"/>
    <property type="match status" value="1"/>
</dbReference>
<dbReference type="Gene3D" id="1.25.10.10">
    <property type="entry name" value="Leucine-rich Repeat Variant"/>
    <property type="match status" value="1"/>
</dbReference>